<proteinExistence type="predicted"/>
<comment type="caution">
    <text evidence="1">The sequence shown here is derived from an EMBL/GenBank/DDBJ whole genome shotgun (WGS) entry which is preliminary data.</text>
</comment>
<dbReference type="SUPFAM" id="SSF63829">
    <property type="entry name" value="Calcium-dependent phosphotriesterase"/>
    <property type="match status" value="1"/>
</dbReference>
<gene>
    <name evidence="1" type="ORF">SDC9_37103</name>
</gene>
<evidence type="ECO:0000313" key="1">
    <source>
        <dbReference type="EMBL" id="MPL91041.1"/>
    </source>
</evidence>
<protein>
    <recommendedName>
        <fullName evidence="2">LVIVD repeat protein</fullName>
    </recommendedName>
</protein>
<reference evidence="1" key="1">
    <citation type="submission" date="2019-08" db="EMBL/GenBank/DDBJ databases">
        <authorList>
            <person name="Kucharzyk K."/>
            <person name="Murdoch R.W."/>
            <person name="Higgins S."/>
            <person name="Loffler F."/>
        </authorList>
    </citation>
    <scope>NUCLEOTIDE SEQUENCE</scope>
</reference>
<dbReference type="EMBL" id="VSSQ01000318">
    <property type="protein sequence ID" value="MPL91041.1"/>
    <property type="molecule type" value="Genomic_DNA"/>
</dbReference>
<name>A0A644VIC9_9ZZZZ</name>
<evidence type="ECO:0008006" key="2">
    <source>
        <dbReference type="Google" id="ProtNLM"/>
    </source>
</evidence>
<sequence length="197" mass="21846">MQVFDLSGVSPQRVVESLPVGFNVETIFSYGNHLFLGTPTGMLIYSVENPVSPVWKSTITHAYGCDPVVVADDIAYVTVRSGNECGQEDNELIVIDVSDKEKPQRIKSYPMNGPKGLGIDNKTLFVCDNGLKVYDVTDVTAIDKHLIKHFSTGFDGYDVIPYNNVLMMIADDGIHQYDYSDLQNIVPISHIKINQSK</sequence>
<dbReference type="AlphaFoldDB" id="A0A644VIC9"/>
<accession>A0A644VIC9</accession>
<organism evidence="1">
    <name type="scientific">bioreactor metagenome</name>
    <dbReference type="NCBI Taxonomy" id="1076179"/>
    <lineage>
        <taxon>unclassified sequences</taxon>
        <taxon>metagenomes</taxon>
        <taxon>ecological metagenomes</taxon>
    </lineage>
</organism>